<evidence type="ECO:0000313" key="1">
    <source>
        <dbReference type="EMBL" id="MET6999391.1"/>
    </source>
</evidence>
<organism evidence="1 2">
    <name type="scientific">Chitinophaga defluvii</name>
    <dbReference type="NCBI Taxonomy" id="3163343"/>
    <lineage>
        <taxon>Bacteria</taxon>
        <taxon>Pseudomonadati</taxon>
        <taxon>Bacteroidota</taxon>
        <taxon>Chitinophagia</taxon>
        <taxon>Chitinophagales</taxon>
        <taxon>Chitinophagaceae</taxon>
        <taxon>Chitinophaga</taxon>
    </lineage>
</organism>
<reference evidence="1 2" key="1">
    <citation type="submission" date="2024-06" db="EMBL/GenBank/DDBJ databases">
        <title>Chitinophaga defluvii sp. nov., isolated from municipal sewage.</title>
        <authorList>
            <person name="Zhang L."/>
        </authorList>
    </citation>
    <scope>NUCLEOTIDE SEQUENCE [LARGE SCALE GENOMIC DNA]</scope>
    <source>
        <strain evidence="1 2">H8</strain>
    </source>
</reference>
<comment type="caution">
    <text evidence="1">The sequence shown here is derived from an EMBL/GenBank/DDBJ whole genome shotgun (WGS) entry which is preliminary data.</text>
</comment>
<dbReference type="InterPro" id="IPR045788">
    <property type="entry name" value="MobC_2"/>
</dbReference>
<dbReference type="EMBL" id="JBEXAC010000002">
    <property type="protein sequence ID" value="MET6999391.1"/>
    <property type="molecule type" value="Genomic_DNA"/>
</dbReference>
<dbReference type="RefSeq" id="WP_354661956.1">
    <property type="nucleotide sequence ID" value="NZ_JBEXAC010000002.1"/>
</dbReference>
<sequence length="133" mass="15749">MRKKVKERDALKYDIKLRVNQHHYDRLNKLMSASRYRNMSELLRDIVCNRQVVTYCHDESLDIVMTELVRLRKELNSIGININQISRQINSSDKHVLKVTLTLQATTMLKEVKDSMQPLLLIVAELSKKWLRK</sequence>
<dbReference type="Proteomes" id="UP001549749">
    <property type="component" value="Unassembled WGS sequence"/>
</dbReference>
<evidence type="ECO:0000313" key="2">
    <source>
        <dbReference type="Proteomes" id="UP001549749"/>
    </source>
</evidence>
<proteinExistence type="predicted"/>
<keyword evidence="2" id="KW-1185">Reference proteome</keyword>
<protein>
    <submittedName>
        <fullName evidence="1">Plasmid mobilization relaxosome protein MobC</fullName>
    </submittedName>
</protein>
<accession>A0ABV2T8N5</accession>
<gene>
    <name evidence="1" type="primary">mobC</name>
    <name evidence="1" type="ORF">ABR189_18530</name>
</gene>
<name>A0ABV2T8N5_9BACT</name>
<dbReference type="Pfam" id="PF19514">
    <property type="entry name" value="MobC_2"/>
    <property type="match status" value="1"/>
</dbReference>